<dbReference type="EMBL" id="JAAWVO010038712">
    <property type="protein sequence ID" value="MBN3318222.1"/>
    <property type="molecule type" value="Genomic_DNA"/>
</dbReference>
<feature type="non-terminal residue" evidence="4">
    <location>
        <position position="1"/>
    </location>
</feature>
<proteinExistence type="inferred from homology"/>
<name>A0A8J7NRH1_ATRSP</name>
<reference evidence="4" key="1">
    <citation type="journal article" date="2021" name="Cell">
        <title>Tracing the genetic footprints of vertebrate landing in non-teleost ray-finned fishes.</title>
        <authorList>
            <person name="Bi X."/>
            <person name="Wang K."/>
            <person name="Yang L."/>
            <person name="Pan H."/>
            <person name="Jiang H."/>
            <person name="Wei Q."/>
            <person name="Fang M."/>
            <person name="Yu H."/>
            <person name="Zhu C."/>
            <person name="Cai Y."/>
            <person name="He Y."/>
            <person name="Gan X."/>
            <person name="Zeng H."/>
            <person name="Yu D."/>
            <person name="Zhu Y."/>
            <person name="Jiang H."/>
            <person name="Qiu Q."/>
            <person name="Yang H."/>
            <person name="Zhang Y.E."/>
            <person name="Wang W."/>
            <person name="Zhu M."/>
            <person name="He S."/>
            <person name="Zhang G."/>
        </authorList>
    </citation>
    <scope>NUCLEOTIDE SEQUENCE</scope>
    <source>
        <strain evidence="4">Allg_001</strain>
    </source>
</reference>
<dbReference type="PANTHER" id="PTHR13338:SF4">
    <property type="entry name" value="NADH DEHYDROGENASE [UBIQUINONE] 1 ALPHA SUBCOMPLEX ASSEMBLY FACTOR 4"/>
    <property type="match status" value="1"/>
</dbReference>
<organism evidence="4 5">
    <name type="scientific">Atractosteus spatula</name>
    <name type="common">Alligator gar</name>
    <name type="synonym">Lepisosteus spatula</name>
    <dbReference type="NCBI Taxonomy" id="7917"/>
    <lineage>
        <taxon>Eukaryota</taxon>
        <taxon>Metazoa</taxon>
        <taxon>Chordata</taxon>
        <taxon>Craniata</taxon>
        <taxon>Vertebrata</taxon>
        <taxon>Euteleostomi</taxon>
        <taxon>Actinopterygii</taxon>
        <taxon>Neopterygii</taxon>
        <taxon>Holostei</taxon>
        <taxon>Semionotiformes</taxon>
        <taxon>Lepisosteidae</taxon>
        <taxon>Atractosteus</taxon>
    </lineage>
</organism>
<evidence type="ECO:0000256" key="1">
    <source>
        <dbReference type="ARBA" id="ARBA00010698"/>
    </source>
</evidence>
<dbReference type="Proteomes" id="UP000736164">
    <property type="component" value="Unassembled WGS sequence"/>
</dbReference>
<gene>
    <name evidence="4" type="primary">Ndufaf4_0</name>
    <name evidence="4" type="ORF">GTO95_0015533</name>
</gene>
<protein>
    <recommendedName>
        <fullName evidence="3">NADH dehydrogenase [ubiquinone] 1 alpha subcomplex assembly factor 4</fullName>
    </recommendedName>
</protein>
<sequence>EEECRPCKSRVVGNPYGILDIKDIPKGKLSIVEALTVLNKYKCSPKSWTPNKIAQEYSLDLKDTKALLEFFILFDVKIIPPKTEDKKSPLLFEIYFSVNIFWTFVLHCPAYKMQFLDWF</sequence>
<evidence type="ECO:0000256" key="3">
    <source>
        <dbReference type="ARBA" id="ARBA00021777"/>
    </source>
</evidence>
<comment type="similarity">
    <text evidence="1">Belongs to the NDUFAF4 family.</text>
</comment>
<feature type="non-terminal residue" evidence="4">
    <location>
        <position position="119"/>
    </location>
</feature>
<evidence type="ECO:0000313" key="4">
    <source>
        <dbReference type="EMBL" id="MBN3318222.1"/>
    </source>
</evidence>
<comment type="subunit">
    <text evidence="2">Binds calmodulin. Interacts with NDUFAF3.</text>
</comment>
<evidence type="ECO:0000313" key="5">
    <source>
        <dbReference type="Proteomes" id="UP000736164"/>
    </source>
</evidence>
<dbReference type="AlphaFoldDB" id="A0A8J7NRH1"/>
<accession>A0A8J7NRH1</accession>
<dbReference type="Pfam" id="PF06784">
    <property type="entry name" value="UPF0240"/>
    <property type="match status" value="1"/>
</dbReference>
<evidence type="ECO:0000256" key="2">
    <source>
        <dbReference type="ARBA" id="ARBA00011265"/>
    </source>
</evidence>
<dbReference type="GO" id="GO:0005739">
    <property type="term" value="C:mitochondrion"/>
    <property type="evidence" value="ECO:0007669"/>
    <property type="project" value="TreeGrafter"/>
</dbReference>
<dbReference type="PANTHER" id="PTHR13338">
    <property type="entry name" value="UPF0240 PROTEIN"/>
    <property type="match status" value="1"/>
</dbReference>
<dbReference type="GO" id="GO:0032981">
    <property type="term" value="P:mitochondrial respiratory chain complex I assembly"/>
    <property type="evidence" value="ECO:0007669"/>
    <property type="project" value="InterPro"/>
</dbReference>
<dbReference type="InterPro" id="IPR009622">
    <property type="entry name" value="NDUFAF4"/>
</dbReference>
<comment type="caution">
    <text evidence="4">The sequence shown here is derived from an EMBL/GenBank/DDBJ whole genome shotgun (WGS) entry which is preliminary data.</text>
</comment>
<keyword evidence="5" id="KW-1185">Reference proteome</keyword>